<dbReference type="EMBL" id="JAVTLL010000045">
    <property type="protein sequence ID" value="MDT7847217.1"/>
    <property type="molecule type" value="Genomic_DNA"/>
</dbReference>
<accession>A0ABU3M6R3</accession>
<dbReference type="Proteomes" id="UP001257948">
    <property type="component" value="Unassembled WGS sequence"/>
</dbReference>
<organism evidence="2 3">
    <name type="scientific">Streptomyces justiciae</name>
    <dbReference type="NCBI Taxonomy" id="2780140"/>
    <lineage>
        <taxon>Bacteria</taxon>
        <taxon>Bacillati</taxon>
        <taxon>Actinomycetota</taxon>
        <taxon>Actinomycetes</taxon>
        <taxon>Kitasatosporales</taxon>
        <taxon>Streptomycetaceae</taxon>
        <taxon>Streptomyces</taxon>
    </lineage>
</organism>
<keyword evidence="3" id="KW-1185">Reference proteome</keyword>
<evidence type="ECO:0000313" key="3">
    <source>
        <dbReference type="Proteomes" id="UP001257948"/>
    </source>
</evidence>
<evidence type="ECO:0000256" key="1">
    <source>
        <dbReference type="SAM" id="MobiDB-lite"/>
    </source>
</evidence>
<feature type="region of interest" description="Disordered" evidence="1">
    <location>
        <begin position="1"/>
        <end position="20"/>
    </location>
</feature>
<evidence type="ECO:0000313" key="2">
    <source>
        <dbReference type="EMBL" id="MDT7847217.1"/>
    </source>
</evidence>
<reference evidence="3" key="1">
    <citation type="submission" date="2023-07" db="EMBL/GenBank/DDBJ databases">
        <title>Draft genome sequence of the endophytic actinobacterium Streptomyces justiciae WPN32, a potential antibiotic producer.</title>
        <authorList>
            <person name="Yasawong M."/>
            <person name="Pana W."/>
            <person name="Ganta P."/>
            <person name="Santapan N."/>
            <person name="Songngamsuk T."/>
            <person name="Phatcharaharikarn M."/>
            <person name="Kerdtoob S."/>
            <person name="Nantapong N."/>
        </authorList>
    </citation>
    <scope>NUCLEOTIDE SEQUENCE [LARGE SCALE GENOMIC DNA]</scope>
    <source>
        <strain evidence="3">WPN32</strain>
    </source>
</reference>
<proteinExistence type="predicted"/>
<feature type="region of interest" description="Disordered" evidence="1">
    <location>
        <begin position="99"/>
        <end position="118"/>
    </location>
</feature>
<sequence length="136" mass="15587">MVDRARRAPETVEEIAARTGRPLTTVKNTWRRHPDWPAPLPEKRGRWVQYDPDAVDAFLRDHIDRRAVALEPRRLYTAQDLEAAGIGIKAGTIRADVTRRRWPEPDDTEGGTKRWYGATATRALEGRRGYRRTAGQ</sequence>
<gene>
    <name evidence="2" type="ORF">RQC66_41495</name>
</gene>
<dbReference type="RefSeq" id="WP_314207410.1">
    <property type="nucleotide sequence ID" value="NZ_JAVTLL010000045.1"/>
</dbReference>
<protein>
    <submittedName>
        <fullName evidence="2">Uncharacterized protein</fullName>
    </submittedName>
</protein>
<comment type="caution">
    <text evidence="2">The sequence shown here is derived from an EMBL/GenBank/DDBJ whole genome shotgun (WGS) entry which is preliminary data.</text>
</comment>
<name>A0ABU3M6R3_9ACTN</name>
<feature type="compositionally biased region" description="Basic and acidic residues" evidence="1">
    <location>
        <begin position="1"/>
        <end position="10"/>
    </location>
</feature>